<dbReference type="EMBL" id="SNZH01000016">
    <property type="protein sequence ID" value="TDR39416.1"/>
    <property type="molecule type" value="Genomic_DNA"/>
</dbReference>
<evidence type="ECO:0000313" key="3">
    <source>
        <dbReference type="Proteomes" id="UP000295293"/>
    </source>
</evidence>
<dbReference type="Gene3D" id="3.40.50.150">
    <property type="entry name" value="Vaccinia Virus protein VP39"/>
    <property type="match status" value="1"/>
</dbReference>
<dbReference type="AlphaFoldDB" id="A0A4R6YP58"/>
<keyword evidence="3" id="KW-1185">Reference proteome</keyword>
<sequence length="249" mass="27418">MSSWSYDAIADVYATDMGQSMPFDDVGWYREFSRAQGGRVLELGCGTGRILIELLATGLDITGADRSLPMLARLRADAAARGLAADVLQMDLRAPALRARFGSILLPYSLITYVTDPPAVVATLTALRELLDNHGRLVLDAFVPQPVASFADFRLDYRRPHEQGFLERRKRITAHADGSNRIERWYRVLTADDSLLQELRTDETIRPYSAATLEALAAAAGYSLQSLVQDYAAHSSTAPRFATLVLAAR</sequence>
<accession>A0A4R6YP58</accession>
<dbReference type="Gene3D" id="2.20.130.10">
    <property type="entry name" value="CAC2371-like domains"/>
    <property type="match status" value="1"/>
</dbReference>
<dbReference type="RefSeq" id="WP_166654275.1">
    <property type="nucleotide sequence ID" value="NZ_SNZH01000016.1"/>
</dbReference>
<reference evidence="2 3" key="1">
    <citation type="submission" date="2019-03" db="EMBL/GenBank/DDBJ databases">
        <title>Genomic Encyclopedia of Type Strains, Phase IV (KMG-IV): sequencing the most valuable type-strain genomes for metagenomic binning, comparative biology and taxonomic classification.</title>
        <authorList>
            <person name="Goeker M."/>
        </authorList>
    </citation>
    <scope>NUCLEOTIDE SEQUENCE [LARGE SCALE GENOMIC DNA]</scope>
    <source>
        <strain evidence="2 3">DSM 21667</strain>
    </source>
</reference>
<evidence type="ECO:0000313" key="2">
    <source>
        <dbReference type="EMBL" id="TDR39416.1"/>
    </source>
</evidence>
<dbReference type="Proteomes" id="UP000295293">
    <property type="component" value="Unassembled WGS sequence"/>
</dbReference>
<feature type="domain" description="Methyltransferase" evidence="1">
    <location>
        <begin position="40"/>
        <end position="135"/>
    </location>
</feature>
<dbReference type="InterPro" id="IPR029063">
    <property type="entry name" value="SAM-dependent_MTases_sf"/>
</dbReference>
<dbReference type="Pfam" id="PF13649">
    <property type="entry name" value="Methyltransf_25"/>
    <property type="match status" value="1"/>
</dbReference>
<name>A0A4R6YP58_9GAMM</name>
<keyword evidence="2" id="KW-0489">Methyltransferase</keyword>
<organism evidence="2 3">
    <name type="scientific">Tahibacter aquaticus</name>
    <dbReference type="NCBI Taxonomy" id="520092"/>
    <lineage>
        <taxon>Bacteria</taxon>
        <taxon>Pseudomonadati</taxon>
        <taxon>Pseudomonadota</taxon>
        <taxon>Gammaproteobacteria</taxon>
        <taxon>Lysobacterales</taxon>
        <taxon>Rhodanobacteraceae</taxon>
        <taxon>Tahibacter</taxon>
    </lineage>
</organism>
<dbReference type="SUPFAM" id="SSF53335">
    <property type="entry name" value="S-adenosyl-L-methionine-dependent methyltransferases"/>
    <property type="match status" value="1"/>
</dbReference>
<evidence type="ECO:0000259" key="1">
    <source>
        <dbReference type="Pfam" id="PF13649"/>
    </source>
</evidence>
<gene>
    <name evidence="2" type="ORF">DFR29_116118</name>
</gene>
<comment type="caution">
    <text evidence="2">The sequence shown here is derived from an EMBL/GenBank/DDBJ whole genome shotgun (WGS) entry which is preliminary data.</text>
</comment>
<dbReference type="GO" id="GO:0008168">
    <property type="term" value="F:methyltransferase activity"/>
    <property type="evidence" value="ECO:0007669"/>
    <property type="project" value="UniProtKB-KW"/>
</dbReference>
<keyword evidence="2" id="KW-0808">Transferase</keyword>
<protein>
    <submittedName>
        <fullName evidence="2">Methyltransferase family protein</fullName>
    </submittedName>
</protein>
<proteinExistence type="predicted"/>
<dbReference type="GO" id="GO:0032259">
    <property type="term" value="P:methylation"/>
    <property type="evidence" value="ECO:0007669"/>
    <property type="project" value="UniProtKB-KW"/>
</dbReference>
<dbReference type="CDD" id="cd02440">
    <property type="entry name" value="AdoMet_MTases"/>
    <property type="match status" value="1"/>
</dbReference>
<dbReference type="InterPro" id="IPR041698">
    <property type="entry name" value="Methyltransf_25"/>
</dbReference>